<gene>
    <name evidence="4" type="ORF">HXX76_004097</name>
</gene>
<feature type="compositionally biased region" description="Gly residues" evidence="3">
    <location>
        <begin position="707"/>
        <end position="716"/>
    </location>
</feature>
<dbReference type="InterPro" id="IPR052394">
    <property type="entry name" value="LRR-containing"/>
</dbReference>
<evidence type="ECO:0000256" key="1">
    <source>
        <dbReference type="ARBA" id="ARBA00004430"/>
    </source>
</evidence>
<feature type="compositionally biased region" description="Gly residues" evidence="3">
    <location>
        <begin position="731"/>
        <end position="740"/>
    </location>
</feature>
<reference evidence="4" key="1">
    <citation type="journal article" date="2020" name="bioRxiv">
        <title>Comparative genomics of Chlamydomonas.</title>
        <authorList>
            <person name="Craig R.J."/>
            <person name="Hasan A.R."/>
            <person name="Ness R.W."/>
            <person name="Keightley P.D."/>
        </authorList>
    </citation>
    <scope>NUCLEOTIDE SEQUENCE</scope>
    <source>
        <strain evidence="4">SAG 7.73</strain>
    </source>
</reference>
<feature type="region of interest" description="Disordered" evidence="3">
    <location>
        <begin position="148"/>
        <end position="174"/>
    </location>
</feature>
<dbReference type="EMBL" id="JAEHOC010000007">
    <property type="protein sequence ID" value="KAG2439979.1"/>
    <property type="molecule type" value="Genomic_DNA"/>
</dbReference>
<feature type="compositionally biased region" description="Gly residues" evidence="3">
    <location>
        <begin position="944"/>
        <end position="953"/>
    </location>
</feature>
<feature type="region of interest" description="Disordered" evidence="3">
    <location>
        <begin position="938"/>
        <end position="988"/>
    </location>
</feature>
<feature type="region of interest" description="Disordered" evidence="3">
    <location>
        <begin position="423"/>
        <end position="456"/>
    </location>
</feature>
<feature type="compositionally biased region" description="Gly residues" evidence="3">
    <location>
        <begin position="152"/>
        <end position="161"/>
    </location>
</feature>
<dbReference type="Proteomes" id="UP000650467">
    <property type="component" value="Unassembled WGS sequence"/>
</dbReference>
<feature type="coiled-coil region" evidence="2">
    <location>
        <begin position="1183"/>
        <end position="1210"/>
    </location>
</feature>
<accession>A0A835W7F7</accession>
<feature type="region of interest" description="Disordered" evidence="3">
    <location>
        <begin position="1362"/>
        <end position="1381"/>
    </location>
</feature>
<organism evidence="4 5">
    <name type="scientific">Chlamydomonas incerta</name>
    <dbReference type="NCBI Taxonomy" id="51695"/>
    <lineage>
        <taxon>Eukaryota</taxon>
        <taxon>Viridiplantae</taxon>
        <taxon>Chlorophyta</taxon>
        <taxon>core chlorophytes</taxon>
        <taxon>Chlorophyceae</taxon>
        <taxon>CS clade</taxon>
        <taxon>Chlamydomonadales</taxon>
        <taxon>Chlamydomonadaceae</taxon>
        <taxon>Chlamydomonas</taxon>
    </lineage>
</organism>
<dbReference type="PANTHER" id="PTHR24114">
    <property type="entry name" value="LEUCINE RICH REPEAT FAMILY PROTEIN"/>
    <property type="match status" value="1"/>
</dbReference>
<dbReference type="InterPro" id="IPR032675">
    <property type="entry name" value="LRR_dom_sf"/>
</dbReference>
<feature type="region of interest" description="Disordered" evidence="3">
    <location>
        <begin position="102"/>
        <end position="126"/>
    </location>
</feature>
<feature type="compositionally biased region" description="Low complexity" evidence="3">
    <location>
        <begin position="850"/>
        <end position="859"/>
    </location>
</feature>
<feature type="region of interest" description="Disordered" evidence="3">
    <location>
        <begin position="1131"/>
        <end position="1150"/>
    </location>
</feature>
<feature type="region of interest" description="Disordered" evidence="3">
    <location>
        <begin position="705"/>
        <end position="752"/>
    </location>
</feature>
<comment type="subcellular location">
    <subcellularLocation>
        <location evidence="1">Cytoplasm</location>
        <location evidence="1">Cytoskeleton</location>
        <location evidence="1">Cilium axoneme</location>
    </subcellularLocation>
</comment>
<dbReference type="Pfam" id="PF00612">
    <property type="entry name" value="IQ"/>
    <property type="match status" value="1"/>
</dbReference>
<sequence length="2920" mass="288752">MEVEQERPERSHIAGAPQLGRKSVNWARKREVLEDENLTVFAMGSIESSSSNLTAAPAPAGREGAISPLDFAASTAVATGYHRPQSGGGGGGAWGADGGRMYGKSASRAASRGVSRTNSAVSGLRQGGLPAAGGGAAGGGGGGISAVPSSAWGGGTEGGESGYSTVFERPPAIPRRPSARSLAAAAHLNVNVGPFPAGAAAAPASGSPARPGTSAGHDLAPGSPARPITPASPSKVGLSARQRAMLDAAAVGQFRFARIPRPSGAAGGGGGGAALPSVYSSVPGGGVNVLNLEGGGGEAGRLGSPQLPGLAAREGQQGGGGGGAGLNAFRVGAAAVMAAAAFSSSPIAPYRRAAPPQPAANFGPSGAGGGGGGAGGANRHSDANHSRQQQQQLMAARPSTMAMATSVMAELNAAHAAAHDGGPLGGGLGGSEGGGAGASSLSAGLPPPPSSGATAAAIAAAATPAWAHPSAAASRGDMTSRSVASVGERKAAAAAAASPAAANASAVSLPAGGSSDMLHHAASIYQSHSNAHGHGHGHGPYEGGGGGPAVRTEVLASFVRPGRGAILQPGLVQPPPPAPDISDAEALLLGAGAGGLGPGGEAFDPAAASSAMLDAELAPLLKEVAEINVRPAVRAALGKLDDRAIKQLFIATSRRVEHLPCTPVALSSGSGLLLPLPGPKGVAGYKVNAKGQIHATTKLGHYLRVEGPGGGGGGGGHHTHHSVTRNTATGAEGGGGGGGEAPASPLAGGPSSEFSFLQQLLDQDPESLTPKTRGLLQRHGPVATLALVEAIEAEVAAAAAAAAGVGRSGPSGVSASTGSTLRRTAGGGGSVSAALAAAAAAGGGAGGANGAATPRSGSSPRRRSSASGGHRHIPAPTAAYDSGDEEEAAVAAAGALDADDDEAFGGGSAGSRGHLSPGQLGAFRAGVSRLADGATSASGAAAVGSGGSGGVGGADLSASRSGNDRGGAGGETGRSGGSFASQEVEDPLQARRRRLGQLMAELEEEEIDDAELRHYRPFVGIDGDDDTAAAVAAATVAALTRSAAAVGAVGAGAATLARAAAAAAGSDAAATRYYAGGAGGAYVTPAVTAAPSTRTSEDSGSGEDSGAGGSGARPRGSGAAAGGAAGFAQQQSLDGNGAEEDEEERGVTDEELGLLSPEQVLAALEAAAGGHPATASDELFARLEHAMKRREALAARKARLAAEAARQEAEEAARYVEVPLGEQDERDELAGPLAAGARGAVWRLRRHGGDSVARGDLTAAGGLESWPSGRMQPPAGAAAAGNSSAQLLAANASLLVRVPEAGALPASALPTPAGGADGYSHSRAASPGPGGELPQPFSAFGARSMSPGATMLLQHQSTTLLRRHAAAAAGPPPDPPFAFSSDRQRAKLEPVLGAWGVAQAADPQMAALGAFKEALLPAGHRPPPADMKPFAPAPGEAARVARRLAQMGETGSSTLDIDFGPRLSRPDFGVIYGCLRDLPPPAVLGLRAVAGALGGAGAADGLTALVKACPGIEELDLRGNPGLDGAAAGRLAPLLHPHYRCGLRVLDLGGCGALGDGGFAALAMNLAQNKMLQTLNLSGCGLGDAALSGLDRCLALNGCLRDLDLGGNNFSAAGVAALCRDLEDNRSLRRLSLAHCSLGDAAAAHLGRTLLPAHPTLTHLDLSHNALGWRGARALAEGLRPRPEQYDPGLGLPVLRELGLGGNPLGQAGVLSILKLLLVNPSLSWVCLDHVSITPVPGEPLDLDPQHPNGHYSLNLAEPEHRKAAVTLFTIWQASGGSSWLSASLDGAPLHLPRHQDALPARLRWPDAMPAAGTLMLTVRNNASLDPALAPSPAAVMPSGGGDTHRSGAADSAAMAATASGATASSGAGGGATARSRVTSAWGGDTARSAFSDLSAAGGGGGGDTARSALTAGGGVGAGGGAGAGSGAGGGPAAAPDRHVLSGPLFGCLMKAMESSAGSEVWKTQLLALATKVAYVSAEQAGRLLGRLRYRSERADAAATLLSACPDLHRAPWALATFAGFGPDDVAELLQEFSLAPLLPQRTRVVNGWQDCCTGHMRLDLAQLVGEGVRSHRLLAILLVQLATRGSGSSGWAVPQAAAPIEDLFGAATARLGDATASMRGITFGGAPLGHSVIYLSSANIPTSGLLDLHYVNVRPRPHVAYVGMGLGKQRRTAPSILSGKTPAAGTAPPGAAATTGGGTAAPTRAGSSAGGAPLQAWASTPTTAAGATAASPAGSRPYTPATATDSQSTLGPLLPEATGGVGGAGAGSVGPSRMSTAGRSSSNGGAGSGLGAPLVSAPLTASSGAPSGSASAAVSFLRRPGGGGGGGSEGRPPVAVGAGVVAVEALRMAASFLSPSLALNAQIGKKNWWQQYLIAWEGLYQEALLRLGLPHNAAGLAGWRHAGNMWKAGGYRLFSHKLHDEVRARHDSYGGGGGAGHGGRRASSTAEGADEAAAGGKKGAGKKDAKAGKKGGKGKGKGGDTDEEGGGGGKAKAKGKGGKGKGGKGAKAAPDTGGGWGPGVDAATARVLSALDQKSRQLAPLMTDLACQVSLSTYQVLHLLRLLPDFDLRLRTLVALWPAVWDRGNVVDLILDLDHPVVLPPPPKKTSDLNPLTSTTAPSSPGPGTMGAHNPATDKHHASSAAAGAATAAGHSRSGEAPLTPGAAAGGAAARSSGTRRTTGTGDGSNGGPLRSGSPGPGPAPQPEEPRLLVRPRGFTPGPHAGDELLLQAAARLGWRSLALPWATPGCLAGRTLHFHMGAIDQLQAVAALCRFNDRCFRAIGQQVVTGLACDGAAQDVDEAEALPGGLWQLILARTVLCLDRPEYGTVSMQLGNVTTEAQRAVAAVNIQAAWRGYLARRRAYEAAEARAGANRWRRLVGVMRHLRRLALMRTLGADLDISRAQAEMERGYLRMLYGPTAA</sequence>
<feature type="compositionally biased region" description="Acidic residues" evidence="3">
    <location>
        <begin position="1137"/>
        <end position="1150"/>
    </location>
</feature>
<feature type="compositionally biased region" description="Polar residues" evidence="3">
    <location>
        <begin position="2242"/>
        <end position="2251"/>
    </location>
</feature>
<protein>
    <submittedName>
        <fullName evidence="4">Uncharacterized protein</fullName>
    </submittedName>
</protein>
<feature type="region of interest" description="Disordered" evidence="3">
    <location>
        <begin position="1313"/>
        <end position="1333"/>
    </location>
</feature>
<evidence type="ECO:0000313" key="5">
    <source>
        <dbReference type="Proteomes" id="UP000650467"/>
    </source>
</evidence>
<feature type="compositionally biased region" description="Gly residues" evidence="3">
    <location>
        <begin position="423"/>
        <end position="437"/>
    </location>
</feature>
<feature type="compositionally biased region" description="Gly residues" evidence="3">
    <location>
        <begin position="964"/>
        <end position="976"/>
    </location>
</feature>
<feature type="region of interest" description="Disordered" evidence="3">
    <location>
        <begin position="1089"/>
        <end position="1126"/>
    </location>
</feature>
<feature type="compositionally biased region" description="Gly residues" evidence="3">
    <location>
        <begin position="365"/>
        <end position="376"/>
    </location>
</feature>
<feature type="region of interest" description="Disordered" evidence="3">
    <location>
        <begin position="2177"/>
        <end position="2290"/>
    </location>
</feature>
<dbReference type="GO" id="GO:0005930">
    <property type="term" value="C:axoneme"/>
    <property type="evidence" value="ECO:0007669"/>
    <property type="project" value="UniProtKB-SubCell"/>
</dbReference>
<dbReference type="SUPFAM" id="SSF52047">
    <property type="entry name" value="RNI-like"/>
    <property type="match status" value="1"/>
</dbReference>
<dbReference type="InterPro" id="IPR001611">
    <property type="entry name" value="Leu-rich_rpt"/>
</dbReference>
<feature type="compositionally biased region" description="Low complexity" evidence="3">
    <location>
        <begin position="105"/>
        <end position="116"/>
    </location>
</feature>
<feature type="region of interest" description="Disordered" evidence="3">
    <location>
        <begin position="2430"/>
        <end position="2518"/>
    </location>
</feature>
<dbReference type="PROSITE" id="PS50096">
    <property type="entry name" value="IQ"/>
    <property type="match status" value="1"/>
</dbReference>
<keyword evidence="5" id="KW-1185">Reference proteome</keyword>
<feature type="compositionally biased region" description="Basic residues" evidence="3">
    <location>
        <begin position="2492"/>
        <end position="2505"/>
    </location>
</feature>
<dbReference type="Pfam" id="PF13516">
    <property type="entry name" value="LRR_6"/>
    <property type="match status" value="3"/>
</dbReference>
<evidence type="ECO:0000313" key="4">
    <source>
        <dbReference type="EMBL" id="KAG2439979.1"/>
    </source>
</evidence>
<feature type="compositionally biased region" description="Basic and acidic residues" evidence="3">
    <location>
        <begin position="1"/>
        <end position="12"/>
    </location>
</feature>
<name>A0A835W7F7_CHLIN</name>
<feature type="compositionally biased region" description="Gly residues" evidence="3">
    <location>
        <begin position="2260"/>
        <end position="2269"/>
    </location>
</feature>
<evidence type="ECO:0000256" key="3">
    <source>
        <dbReference type="SAM" id="MobiDB-lite"/>
    </source>
</evidence>
<proteinExistence type="predicted"/>
<feature type="compositionally biased region" description="Polar residues" evidence="3">
    <location>
        <begin position="2609"/>
        <end position="2620"/>
    </location>
</feature>
<feature type="region of interest" description="Disordered" evidence="3">
    <location>
        <begin position="2601"/>
        <end position="2722"/>
    </location>
</feature>
<feature type="region of interest" description="Disordered" evidence="3">
    <location>
        <begin position="528"/>
        <end position="547"/>
    </location>
</feature>
<feature type="region of interest" description="Disordered" evidence="3">
    <location>
        <begin position="1"/>
        <end position="21"/>
    </location>
</feature>
<dbReference type="SMART" id="SM00368">
    <property type="entry name" value="LRR_RI"/>
    <property type="match status" value="6"/>
</dbReference>
<feature type="compositionally biased region" description="Low complexity" evidence="3">
    <location>
        <begin position="741"/>
        <end position="752"/>
    </location>
</feature>
<feature type="region of interest" description="Disordered" evidence="3">
    <location>
        <begin position="843"/>
        <end position="891"/>
    </location>
</feature>
<dbReference type="PANTHER" id="PTHR24114:SF2">
    <property type="entry name" value="F-BOX DOMAIN-CONTAINING PROTEIN-RELATED"/>
    <property type="match status" value="1"/>
</dbReference>
<feature type="compositionally biased region" description="Basic residues" evidence="3">
    <location>
        <begin position="860"/>
        <end position="873"/>
    </location>
</feature>
<dbReference type="InterPro" id="IPR000048">
    <property type="entry name" value="IQ_motif_EF-hand-BS"/>
</dbReference>
<feature type="compositionally biased region" description="Low complexity" evidence="3">
    <location>
        <begin position="803"/>
        <end position="816"/>
    </location>
</feature>
<comment type="caution">
    <text evidence="4">The sequence shown here is derived from an EMBL/GenBank/DDBJ whole genome shotgun (WGS) entry which is preliminary data.</text>
</comment>
<dbReference type="SMART" id="SM00367">
    <property type="entry name" value="LRR_CC"/>
    <property type="match status" value="5"/>
</dbReference>
<feature type="compositionally biased region" description="Low complexity" evidence="3">
    <location>
        <begin position="199"/>
        <end position="216"/>
    </location>
</feature>
<feature type="compositionally biased region" description="Low complexity" evidence="3">
    <location>
        <begin position="2640"/>
        <end position="2681"/>
    </location>
</feature>
<keyword evidence="2" id="KW-0175">Coiled coil</keyword>
<feature type="region of interest" description="Disordered" evidence="3">
    <location>
        <begin position="199"/>
        <end position="240"/>
    </location>
</feature>
<dbReference type="InterPro" id="IPR006553">
    <property type="entry name" value="Leu-rich_rpt_Cys-con_subtyp"/>
</dbReference>
<feature type="region of interest" description="Disordered" evidence="3">
    <location>
        <begin position="803"/>
        <end position="828"/>
    </location>
</feature>
<feature type="region of interest" description="Disordered" evidence="3">
    <location>
        <begin position="1830"/>
        <end position="1854"/>
    </location>
</feature>
<feature type="region of interest" description="Disordered" evidence="3">
    <location>
        <begin position="353"/>
        <end position="401"/>
    </location>
</feature>
<dbReference type="OrthoDB" id="543841at2759"/>
<feature type="compositionally biased region" description="Low complexity" evidence="3">
    <location>
        <begin position="2182"/>
        <end position="2236"/>
    </location>
</feature>
<feature type="compositionally biased region" description="Low complexity" evidence="3">
    <location>
        <begin position="1089"/>
        <end position="1102"/>
    </location>
</feature>
<dbReference type="Gene3D" id="3.80.10.10">
    <property type="entry name" value="Ribonuclease Inhibitor"/>
    <property type="match status" value="1"/>
</dbReference>
<evidence type="ECO:0000256" key="2">
    <source>
        <dbReference type="SAM" id="Coils"/>
    </source>
</evidence>
<feature type="compositionally biased region" description="Gly residues" evidence="3">
    <location>
        <begin position="538"/>
        <end position="547"/>
    </location>
</feature>
<dbReference type="SMART" id="SM00015">
    <property type="entry name" value="IQ"/>
    <property type="match status" value="1"/>
</dbReference>